<dbReference type="Proteomes" id="UP000712673">
    <property type="component" value="Unassembled WGS sequence"/>
</dbReference>
<reference evidence="2" key="1">
    <citation type="submission" date="2019-03" db="EMBL/GenBank/DDBJ databases">
        <title>Lake Tanganyika Metagenome-Assembled Genomes (MAGs).</title>
        <authorList>
            <person name="Tran P."/>
        </authorList>
    </citation>
    <scope>NUCLEOTIDE SEQUENCE</scope>
    <source>
        <strain evidence="2">K_DeepCast_65m_m2_066</strain>
    </source>
</reference>
<comment type="caution">
    <text evidence="2">The sequence shown here is derived from an EMBL/GenBank/DDBJ whole genome shotgun (WGS) entry which is preliminary data.</text>
</comment>
<evidence type="ECO:0000256" key="1">
    <source>
        <dbReference type="SAM" id="MobiDB-lite"/>
    </source>
</evidence>
<feature type="region of interest" description="Disordered" evidence="1">
    <location>
        <begin position="1"/>
        <end position="21"/>
    </location>
</feature>
<feature type="compositionally biased region" description="Low complexity" evidence="1">
    <location>
        <begin position="1"/>
        <end position="12"/>
    </location>
</feature>
<name>A0A937W309_UNCTE</name>
<dbReference type="AlphaFoldDB" id="A0A937W309"/>
<accession>A0A937W309</accession>
<dbReference type="EMBL" id="VGLS01000671">
    <property type="protein sequence ID" value="MBM3225737.1"/>
    <property type="molecule type" value="Genomic_DNA"/>
</dbReference>
<organism evidence="2 3">
    <name type="scientific">Tectimicrobiota bacterium</name>
    <dbReference type="NCBI Taxonomy" id="2528274"/>
    <lineage>
        <taxon>Bacteria</taxon>
        <taxon>Pseudomonadati</taxon>
        <taxon>Nitrospinota/Tectimicrobiota group</taxon>
        <taxon>Candidatus Tectimicrobiota</taxon>
    </lineage>
</organism>
<proteinExistence type="predicted"/>
<sequence>MSTVSPALLAPPEAEPQPTDTAHAVVLRGDGEPKTARGMLAQLATFEEEQGVALAGRGAPGIARGGDLLRVERIVGLSYTLGVKPLLIVVFDTLGGTRPWTSLT</sequence>
<protein>
    <submittedName>
        <fullName evidence="2">Uncharacterized protein</fullName>
    </submittedName>
</protein>
<evidence type="ECO:0000313" key="2">
    <source>
        <dbReference type="EMBL" id="MBM3225737.1"/>
    </source>
</evidence>
<evidence type="ECO:0000313" key="3">
    <source>
        <dbReference type="Proteomes" id="UP000712673"/>
    </source>
</evidence>
<gene>
    <name evidence="2" type="ORF">FJZ47_18330</name>
</gene>